<gene>
    <name evidence="2" type="ORF">D2V17_15705</name>
</gene>
<name>A0A3A1P0I4_9SPHN</name>
<proteinExistence type="predicted"/>
<dbReference type="Pfam" id="PF03435">
    <property type="entry name" value="Sacchrp_dh_NADP"/>
    <property type="match status" value="1"/>
</dbReference>
<feature type="domain" description="Saccharopine dehydrogenase NADP binding" evidence="1">
    <location>
        <begin position="6"/>
        <end position="101"/>
    </location>
</feature>
<dbReference type="PANTHER" id="PTHR43781">
    <property type="entry name" value="SACCHAROPINE DEHYDROGENASE"/>
    <property type="match status" value="1"/>
</dbReference>
<organism evidence="2 3">
    <name type="scientific">Aurantiacibacter xanthus</name>
    <dbReference type="NCBI Taxonomy" id="1784712"/>
    <lineage>
        <taxon>Bacteria</taxon>
        <taxon>Pseudomonadati</taxon>
        <taxon>Pseudomonadota</taxon>
        <taxon>Alphaproteobacteria</taxon>
        <taxon>Sphingomonadales</taxon>
        <taxon>Erythrobacteraceae</taxon>
        <taxon>Aurantiacibacter</taxon>
    </lineage>
</organism>
<keyword evidence="3" id="KW-1185">Reference proteome</keyword>
<comment type="caution">
    <text evidence="2">The sequence shown here is derived from an EMBL/GenBank/DDBJ whole genome shotgun (WGS) entry which is preliminary data.</text>
</comment>
<dbReference type="PANTHER" id="PTHR43781:SF1">
    <property type="entry name" value="SACCHAROPINE DEHYDROGENASE"/>
    <property type="match status" value="1"/>
</dbReference>
<dbReference type="RefSeq" id="WP_119593792.1">
    <property type="nucleotide sequence ID" value="NZ_QXFM01000120.1"/>
</dbReference>
<dbReference type="Gene3D" id="3.40.50.720">
    <property type="entry name" value="NAD(P)-binding Rossmann-like Domain"/>
    <property type="match status" value="1"/>
</dbReference>
<dbReference type="InterPro" id="IPR036291">
    <property type="entry name" value="NAD(P)-bd_dom_sf"/>
</dbReference>
<dbReference type="AlphaFoldDB" id="A0A3A1P0I4"/>
<evidence type="ECO:0000259" key="1">
    <source>
        <dbReference type="Pfam" id="PF03435"/>
    </source>
</evidence>
<dbReference type="EMBL" id="QXFM01000120">
    <property type="protein sequence ID" value="RIV82229.1"/>
    <property type="molecule type" value="Genomic_DNA"/>
</dbReference>
<dbReference type="Proteomes" id="UP000265366">
    <property type="component" value="Unassembled WGS sequence"/>
</dbReference>
<evidence type="ECO:0000313" key="2">
    <source>
        <dbReference type="EMBL" id="RIV82229.1"/>
    </source>
</evidence>
<protein>
    <recommendedName>
        <fullName evidence="1">Saccharopine dehydrogenase NADP binding domain-containing protein</fullName>
    </recommendedName>
</protein>
<sequence>MTNDEILIVGGYGHVGLQIATRLQETALAPVRIAGRNRDKLAAAAARLGCRSVPLDLGKRDTWRPALDGARCVVMCVDQADTSFVAAVLERGLAYVDITANDMFFRRIERLDTIARVNGGRAVLSVGLAPGLTNLLVEAASAGLDTVESARIGILLGLGDTHGPAAIDWTLSNFQKVRPGVFAPIMFGNPPRRHPVVPFDFADQHVLRRTLGIADVQTFMTFDTPGISRMMFPILRRVAASAVLTRLFKAIMPYARIGSDRTALSVEVHGTKAGKQITQRKTMEGRKEASITALIAALVVEHILRHGVPAGIHHIEQILSLDRVVPQIPPEASISFSS</sequence>
<reference evidence="2 3" key="1">
    <citation type="submission" date="2018-08" db="EMBL/GenBank/DDBJ databases">
        <title>Erythrobacter zhengii sp.nov., a bacterium isolated from deep-sea sediment.</title>
        <authorList>
            <person name="Fang C."/>
            <person name="Wu Y.-H."/>
            <person name="Sun C."/>
            <person name="Wang H."/>
            <person name="Cheng H."/>
            <person name="Meng F.-X."/>
            <person name="Wang C.-S."/>
            <person name="Xu X.-W."/>
        </authorList>
    </citation>
    <scope>NUCLEOTIDE SEQUENCE [LARGE SCALE GENOMIC DNA]</scope>
    <source>
        <strain evidence="2 3">CCTCC AB 2015396</strain>
    </source>
</reference>
<evidence type="ECO:0000313" key="3">
    <source>
        <dbReference type="Proteomes" id="UP000265366"/>
    </source>
</evidence>
<dbReference type="SUPFAM" id="SSF51735">
    <property type="entry name" value="NAD(P)-binding Rossmann-fold domains"/>
    <property type="match status" value="1"/>
</dbReference>
<dbReference type="InterPro" id="IPR005097">
    <property type="entry name" value="Sacchrp_dh_NADP-bd"/>
</dbReference>
<dbReference type="OrthoDB" id="1910498at2"/>
<accession>A0A3A1P0I4</accession>